<accession>A0AAN7VH14</accession>
<comment type="caution">
    <text evidence="1">The sequence shown here is derived from an EMBL/GenBank/DDBJ whole genome shotgun (WGS) entry which is preliminary data.</text>
</comment>
<name>A0AAN7VH14_9COLE</name>
<dbReference type="PANTHER" id="PTHR47326:SF1">
    <property type="entry name" value="HTH PSQ-TYPE DOMAIN-CONTAINING PROTEIN"/>
    <property type="match status" value="1"/>
</dbReference>
<organism evidence="1 2">
    <name type="scientific">Pyrocoelia pectoralis</name>
    <dbReference type="NCBI Taxonomy" id="417401"/>
    <lineage>
        <taxon>Eukaryota</taxon>
        <taxon>Metazoa</taxon>
        <taxon>Ecdysozoa</taxon>
        <taxon>Arthropoda</taxon>
        <taxon>Hexapoda</taxon>
        <taxon>Insecta</taxon>
        <taxon>Pterygota</taxon>
        <taxon>Neoptera</taxon>
        <taxon>Endopterygota</taxon>
        <taxon>Coleoptera</taxon>
        <taxon>Polyphaga</taxon>
        <taxon>Elateriformia</taxon>
        <taxon>Elateroidea</taxon>
        <taxon>Lampyridae</taxon>
        <taxon>Lampyrinae</taxon>
        <taxon>Pyrocoelia</taxon>
    </lineage>
</organism>
<dbReference type="AlphaFoldDB" id="A0AAN7VH14"/>
<dbReference type="Proteomes" id="UP001329430">
    <property type="component" value="Chromosome 5"/>
</dbReference>
<dbReference type="PANTHER" id="PTHR47326">
    <property type="entry name" value="TRANSPOSABLE ELEMENT TC3 TRANSPOSASE-LIKE PROTEIN"/>
    <property type="match status" value="1"/>
</dbReference>
<gene>
    <name evidence="1" type="ORF">RI129_007749</name>
</gene>
<evidence type="ECO:0000313" key="1">
    <source>
        <dbReference type="EMBL" id="KAK5643904.1"/>
    </source>
</evidence>
<sequence>MNRFRTTHTVIDNAHPQTCHTVRTEEVLAAVERSVEEDPNVSIRHHLALRAYKIQLVQKLKSRDHHVRRTFSEWAENKISHFWLNGYVNTQNCRIWSENNPEAFIETPLHPQKLTVWCAL</sequence>
<keyword evidence="2" id="KW-1185">Reference proteome</keyword>
<reference evidence="1 2" key="1">
    <citation type="journal article" date="2024" name="Insects">
        <title>An Improved Chromosome-Level Genome Assembly of the Firefly Pyrocoelia pectoralis.</title>
        <authorList>
            <person name="Fu X."/>
            <person name="Meyer-Rochow V.B."/>
            <person name="Ballantyne L."/>
            <person name="Zhu X."/>
        </authorList>
    </citation>
    <scope>NUCLEOTIDE SEQUENCE [LARGE SCALE GENOMIC DNA]</scope>
    <source>
        <strain evidence="1">XCY_ONT2</strain>
    </source>
</reference>
<dbReference type="EMBL" id="JAVRBK010000005">
    <property type="protein sequence ID" value="KAK5643904.1"/>
    <property type="molecule type" value="Genomic_DNA"/>
</dbReference>
<evidence type="ECO:0000313" key="2">
    <source>
        <dbReference type="Proteomes" id="UP001329430"/>
    </source>
</evidence>
<proteinExistence type="predicted"/>
<protein>
    <submittedName>
        <fullName evidence="1">Uncharacterized protein</fullName>
    </submittedName>
</protein>